<reference evidence="1" key="1">
    <citation type="submission" date="2021-05" db="EMBL/GenBank/DDBJ databases">
        <authorList>
            <person name="Alioto T."/>
            <person name="Alioto T."/>
            <person name="Gomez Garrido J."/>
        </authorList>
    </citation>
    <scope>NUCLEOTIDE SEQUENCE</scope>
</reference>
<sequence length="133" mass="14522">MERPPCARTSGLWDGTVHERKLLSPTVRCRLRWVGLWVVGAESAARSDRFQATITLSLDGRGHTGCGRPMPTSGRRVARVLSSFAGRGLVRIQCRIQIGSNDRLSGACNGVPMCESVRWGGPGQSKHGYGQFR</sequence>
<accession>A0A8D8FXL0</accession>
<name>A0A8D8FXL0_CULPI</name>
<proteinExistence type="predicted"/>
<organism evidence="1">
    <name type="scientific">Culex pipiens</name>
    <name type="common">House mosquito</name>
    <dbReference type="NCBI Taxonomy" id="7175"/>
    <lineage>
        <taxon>Eukaryota</taxon>
        <taxon>Metazoa</taxon>
        <taxon>Ecdysozoa</taxon>
        <taxon>Arthropoda</taxon>
        <taxon>Hexapoda</taxon>
        <taxon>Insecta</taxon>
        <taxon>Pterygota</taxon>
        <taxon>Neoptera</taxon>
        <taxon>Endopterygota</taxon>
        <taxon>Diptera</taxon>
        <taxon>Nematocera</taxon>
        <taxon>Culicoidea</taxon>
        <taxon>Culicidae</taxon>
        <taxon>Culicinae</taxon>
        <taxon>Culicini</taxon>
        <taxon>Culex</taxon>
        <taxon>Culex</taxon>
    </lineage>
</organism>
<evidence type="ECO:0000313" key="1">
    <source>
        <dbReference type="EMBL" id="CAG6488862.1"/>
    </source>
</evidence>
<protein>
    <submittedName>
        <fullName evidence="1">(northern house mosquito) hypothetical protein</fullName>
    </submittedName>
</protein>
<dbReference type="EMBL" id="HBUE01111040">
    <property type="protein sequence ID" value="CAG6488862.1"/>
    <property type="molecule type" value="Transcribed_RNA"/>
</dbReference>
<dbReference type="AlphaFoldDB" id="A0A8D8FXL0"/>